<feature type="compositionally biased region" description="Basic and acidic residues" evidence="1">
    <location>
        <begin position="204"/>
        <end position="215"/>
    </location>
</feature>
<keyword evidence="2" id="KW-0472">Membrane</keyword>
<protein>
    <submittedName>
        <fullName evidence="3">Uncharacterized protein</fullName>
    </submittedName>
</protein>
<evidence type="ECO:0000256" key="1">
    <source>
        <dbReference type="SAM" id="MobiDB-lite"/>
    </source>
</evidence>
<evidence type="ECO:0000313" key="4">
    <source>
        <dbReference type="Proteomes" id="UP001341281"/>
    </source>
</evidence>
<dbReference type="EMBL" id="CP144753">
    <property type="protein sequence ID" value="WVZ94615.1"/>
    <property type="molecule type" value="Genomic_DNA"/>
</dbReference>
<keyword evidence="2" id="KW-1133">Transmembrane helix</keyword>
<evidence type="ECO:0000256" key="2">
    <source>
        <dbReference type="SAM" id="Phobius"/>
    </source>
</evidence>
<accession>A0AAQ3XDT4</accession>
<proteinExistence type="predicted"/>
<sequence length="326" mass="34471">MSMASTLMPVILSPNSTTAKMGTSGSCTVPAALAKSDDTLAMIRTCPSTAACHATAVPTSVTTYLALPFLNAAISAGIVRHSPDASSPAAATADATRLLYICTRSVHRGREHEPRRVLAPRHVGGGGCAVGGGADAEERGREGEHDDGVEDERREALLVEEPRRDGVEGQLRGGDEGEGGHGQVEQRVGVHEVVEDDDGADAGVDGRELARRRGDGVLAGGRRRRQEQRDEEERRTAGLGERGHPLAVAAGVVIQPAQEGRHRASAQQHQHVRRHQHPPPGVPPPAGGFRSIVVTAVVNSIVVAVVVAGWFRVMSSWVQAKKENYL</sequence>
<name>A0AAQ3XDT4_PASNO</name>
<keyword evidence="4" id="KW-1185">Reference proteome</keyword>
<organism evidence="3 4">
    <name type="scientific">Paspalum notatum var. saurae</name>
    <dbReference type="NCBI Taxonomy" id="547442"/>
    <lineage>
        <taxon>Eukaryota</taxon>
        <taxon>Viridiplantae</taxon>
        <taxon>Streptophyta</taxon>
        <taxon>Embryophyta</taxon>
        <taxon>Tracheophyta</taxon>
        <taxon>Spermatophyta</taxon>
        <taxon>Magnoliopsida</taxon>
        <taxon>Liliopsida</taxon>
        <taxon>Poales</taxon>
        <taxon>Poaceae</taxon>
        <taxon>PACMAD clade</taxon>
        <taxon>Panicoideae</taxon>
        <taxon>Andropogonodae</taxon>
        <taxon>Paspaleae</taxon>
        <taxon>Paspalinae</taxon>
        <taxon>Paspalum</taxon>
    </lineage>
</organism>
<keyword evidence="2" id="KW-0812">Transmembrane</keyword>
<dbReference type="Proteomes" id="UP001341281">
    <property type="component" value="Chromosome 09"/>
</dbReference>
<feature type="region of interest" description="Disordered" evidence="1">
    <location>
        <begin position="119"/>
        <end position="241"/>
    </location>
</feature>
<feature type="compositionally biased region" description="Gly residues" evidence="1">
    <location>
        <begin position="123"/>
        <end position="134"/>
    </location>
</feature>
<evidence type="ECO:0000313" key="3">
    <source>
        <dbReference type="EMBL" id="WVZ94615.1"/>
    </source>
</evidence>
<reference evidence="3 4" key="1">
    <citation type="submission" date="2024-02" db="EMBL/GenBank/DDBJ databases">
        <title>High-quality chromosome-scale genome assembly of Pensacola bahiagrass (Paspalum notatum Flugge var. saurae).</title>
        <authorList>
            <person name="Vega J.M."/>
            <person name="Podio M."/>
            <person name="Orjuela J."/>
            <person name="Siena L.A."/>
            <person name="Pessino S.C."/>
            <person name="Combes M.C."/>
            <person name="Mariac C."/>
            <person name="Albertini E."/>
            <person name="Pupilli F."/>
            <person name="Ortiz J.P.A."/>
            <person name="Leblanc O."/>
        </authorList>
    </citation>
    <scope>NUCLEOTIDE SEQUENCE [LARGE SCALE GENOMIC DNA]</scope>
    <source>
        <strain evidence="3">R1</strain>
        <tissue evidence="3">Leaf</tissue>
    </source>
</reference>
<dbReference type="AlphaFoldDB" id="A0AAQ3XDT4"/>
<feature type="compositionally biased region" description="Basic and acidic residues" evidence="1">
    <location>
        <begin position="136"/>
        <end position="179"/>
    </location>
</feature>
<feature type="compositionally biased region" description="Basic and acidic residues" evidence="1">
    <location>
        <begin position="227"/>
        <end position="241"/>
    </location>
</feature>
<feature type="transmembrane region" description="Helical" evidence="2">
    <location>
        <begin position="292"/>
        <end position="313"/>
    </location>
</feature>
<gene>
    <name evidence="3" type="ORF">U9M48_040485</name>
</gene>